<dbReference type="eggNOG" id="COG5507">
    <property type="taxonomic scope" value="Bacteria"/>
</dbReference>
<proteinExistence type="predicted"/>
<protein>
    <recommendedName>
        <fullName evidence="2">NIPSNAP domain-containing protein</fullName>
    </recommendedName>
</protein>
<evidence type="ECO:0000259" key="2">
    <source>
        <dbReference type="Pfam" id="PF07978"/>
    </source>
</evidence>
<dbReference type="InterPro" id="IPR012577">
    <property type="entry name" value="NIPSNAP"/>
</dbReference>
<feature type="signal peptide" evidence="1">
    <location>
        <begin position="1"/>
        <end position="20"/>
    </location>
</feature>
<dbReference type="SUPFAM" id="SSF54909">
    <property type="entry name" value="Dimeric alpha+beta barrel"/>
    <property type="match status" value="2"/>
</dbReference>
<evidence type="ECO:0000313" key="3">
    <source>
        <dbReference type="EMBL" id="EOZ96769.1"/>
    </source>
</evidence>
<dbReference type="RefSeq" id="WP_009034318.1">
    <property type="nucleotide sequence ID" value="NZ_ALWO02000032.1"/>
</dbReference>
<feature type="domain" description="NIPSNAP" evidence="2">
    <location>
        <begin position="143"/>
        <end position="247"/>
    </location>
</feature>
<dbReference type="Proteomes" id="UP000006073">
    <property type="component" value="Unassembled WGS sequence"/>
</dbReference>
<comment type="caution">
    <text evidence="3">The sequence shown here is derived from an EMBL/GenBank/DDBJ whole genome shotgun (WGS) entry which is preliminary data.</text>
</comment>
<dbReference type="Pfam" id="PF07978">
    <property type="entry name" value="NIPSNAP"/>
    <property type="match status" value="2"/>
</dbReference>
<organism evidence="3 4">
    <name type="scientific">Indibacter alkaliphilus (strain CCUG 57479 / KCTC 22604 / LW1)</name>
    <dbReference type="NCBI Taxonomy" id="1189612"/>
    <lineage>
        <taxon>Bacteria</taxon>
        <taxon>Pseudomonadati</taxon>
        <taxon>Bacteroidota</taxon>
        <taxon>Cytophagia</taxon>
        <taxon>Cytophagales</taxon>
        <taxon>Cyclobacteriaceae</taxon>
    </lineage>
</organism>
<evidence type="ECO:0000256" key="1">
    <source>
        <dbReference type="SAM" id="SignalP"/>
    </source>
</evidence>
<name>S2DCW7_INDAL</name>
<feature type="chain" id="PRO_5004496315" description="NIPSNAP domain-containing protein" evidence="1">
    <location>
        <begin position="21"/>
        <end position="249"/>
    </location>
</feature>
<dbReference type="OrthoDB" id="9809695at2"/>
<dbReference type="EMBL" id="ALWO02000032">
    <property type="protein sequence ID" value="EOZ96769.1"/>
    <property type="molecule type" value="Genomic_DNA"/>
</dbReference>
<dbReference type="AlphaFoldDB" id="S2DCW7"/>
<sequence>MKKLISLMTFVLALVSVCLAQDEKKYFEMRKYTNHEGKMDDLISRFENHTLKLFEKHGIENIAYFLPTEDEPKFLLFILAYPDKESRNSLWNSFANDPEWKKVHQASEANGPLVANVDQTFMTLSGELSPKIVKDLPKGEKIFELRKYYMFEGRVENIHARFRDHTRELFQNHGMTNVMYWYTEEPNGEQSKLVYLLAHQSEHAAKESFSQFGKDPKWVKVRDDSEKDGKIVEKIDSFYLRSLPFSPLK</sequence>
<evidence type="ECO:0000313" key="4">
    <source>
        <dbReference type="Proteomes" id="UP000006073"/>
    </source>
</evidence>
<reference evidence="3 4" key="1">
    <citation type="journal article" date="2013" name="Genome Announc.">
        <title>Draft Genome Sequence of Indibacter alkaliphilus Strain LW1T, Isolated from Lonar Lake, a Haloalkaline Lake in the Buldana District of Maharashtra, India.</title>
        <authorList>
            <person name="Singh A."/>
            <person name="Kumar Jangir P."/>
            <person name="Sharma R."/>
            <person name="Singh A."/>
            <person name="Kumar Pinnaka A."/>
            <person name="Shivaji S."/>
        </authorList>
    </citation>
    <scope>NUCLEOTIDE SEQUENCE [LARGE SCALE GENOMIC DNA]</scope>
    <source>
        <strain evidence="4">CCUG 57479 / KCTC 22604 / LW1</strain>
    </source>
</reference>
<dbReference type="Gene3D" id="3.30.70.100">
    <property type="match status" value="2"/>
</dbReference>
<dbReference type="STRING" id="1189612.A33Q_2079"/>
<accession>S2DCW7</accession>
<dbReference type="InterPro" id="IPR011008">
    <property type="entry name" value="Dimeric_a/b-barrel"/>
</dbReference>
<gene>
    <name evidence="3" type="ORF">A33Q_2079</name>
</gene>
<keyword evidence="4" id="KW-1185">Reference proteome</keyword>
<keyword evidence="1" id="KW-0732">Signal</keyword>
<feature type="domain" description="NIPSNAP" evidence="2">
    <location>
        <begin position="27"/>
        <end position="124"/>
    </location>
</feature>